<accession>X1NKC6</accession>
<reference evidence="5" key="1">
    <citation type="journal article" date="2014" name="Front. Microbiol.">
        <title>High frequency of phylogenetically diverse reductive dehalogenase-homologous genes in deep subseafloor sedimentary metagenomes.</title>
        <authorList>
            <person name="Kawai M."/>
            <person name="Futagami T."/>
            <person name="Toyoda A."/>
            <person name="Takaki Y."/>
            <person name="Nishi S."/>
            <person name="Hori S."/>
            <person name="Arai W."/>
            <person name="Tsubouchi T."/>
            <person name="Morono Y."/>
            <person name="Uchiyama I."/>
            <person name="Ito T."/>
            <person name="Fujiyama A."/>
            <person name="Inagaki F."/>
            <person name="Takami H."/>
        </authorList>
    </citation>
    <scope>NUCLEOTIDE SEQUENCE</scope>
    <source>
        <strain evidence="5">Expedition CK06-06</strain>
    </source>
</reference>
<feature type="non-terminal residue" evidence="5">
    <location>
        <position position="1"/>
    </location>
</feature>
<dbReference type="SUPFAM" id="SSF100950">
    <property type="entry name" value="NagB/RpiA/CoA transferase-like"/>
    <property type="match status" value="2"/>
</dbReference>
<dbReference type="PANTHER" id="PTHR21432:SF20">
    <property type="entry name" value="ACETYL-COA HYDROLASE"/>
    <property type="match status" value="1"/>
</dbReference>
<dbReference type="Pfam" id="PF02550">
    <property type="entry name" value="AcetylCoA_hydro"/>
    <property type="match status" value="1"/>
</dbReference>
<dbReference type="InterPro" id="IPR003702">
    <property type="entry name" value="ActCoA_hydro_N"/>
</dbReference>
<comment type="similarity">
    <text evidence="1">Belongs to the acetyl-CoA hydrolase/transferase family.</text>
</comment>
<sequence length="274" mass="29397">DIPQLFRSGKLPVDVALIQVTPPNEQGMCSLGISVDITKGAAENAGLVIAQVNPQMPWTMGDSQLYVHDIDVLVPGESPIIEATLPEPTKTSRRIAEYVAALIPDGSTVELGIRRIPLAVVEFLKDKRDLGIHTEVLSEAVIDLVESGVITGARKNIDRGKIVASLCMGTRKLYDYIDGNPVFSFRPAEYVSNPYLISRQHNMVAISVAQEVDLTGQVCARSLETGFSGLGSHMDFTHGAARASGGKSIVALESTRSNDTISRIAAHLSRHAGV</sequence>
<evidence type="ECO:0000259" key="3">
    <source>
        <dbReference type="Pfam" id="PF02550"/>
    </source>
</evidence>
<evidence type="ECO:0000313" key="5">
    <source>
        <dbReference type="EMBL" id="GAI19139.1"/>
    </source>
</evidence>
<dbReference type="InterPro" id="IPR046433">
    <property type="entry name" value="ActCoA_hydro"/>
</dbReference>
<evidence type="ECO:0000259" key="4">
    <source>
        <dbReference type="Pfam" id="PF13336"/>
    </source>
</evidence>
<evidence type="ECO:0000256" key="1">
    <source>
        <dbReference type="ARBA" id="ARBA00009632"/>
    </source>
</evidence>
<protein>
    <submittedName>
        <fullName evidence="5">Uncharacterized protein</fullName>
    </submittedName>
</protein>
<dbReference type="Pfam" id="PF13336">
    <property type="entry name" value="AcetylCoA_hyd_C"/>
    <property type="match status" value="1"/>
</dbReference>
<dbReference type="Gene3D" id="3.30.750.70">
    <property type="entry name" value="4-hydroxybutyrate coenzyme like domains"/>
    <property type="match status" value="1"/>
</dbReference>
<dbReference type="InterPro" id="IPR037171">
    <property type="entry name" value="NagB/RpiA_transferase-like"/>
</dbReference>
<dbReference type="GO" id="GO:0008775">
    <property type="term" value="F:acetate CoA-transferase activity"/>
    <property type="evidence" value="ECO:0007669"/>
    <property type="project" value="InterPro"/>
</dbReference>
<dbReference type="AlphaFoldDB" id="X1NKC6"/>
<dbReference type="Gene3D" id="3.40.1080.20">
    <property type="entry name" value="Acetyl-CoA hydrolase/transferase C-terminal domain"/>
    <property type="match status" value="1"/>
</dbReference>
<dbReference type="GO" id="GO:0006083">
    <property type="term" value="P:acetate metabolic process"/>
    <property type="evidence" value="ECO:0007669"/>
    <property type="project" value="InterPro"/>
</dbReference>
<feature type="domain" description="Acetyl-CoA hydrolase/transferase C-terminal" evidence="4">
    <location>
        <begin position="169"/>
        <end position="273"/>
    </location>
</feature>
<dbReference type="PANTHER" id="PTHR21432">
    <property type="entry name" value="ACETYL-COA HYDROLASE-RELATED"/>
    <property type="match status" value="1"/>
</dbReference>
<proteinExistence type="inferred from homology"/>
<feature type="non-terminal residue" evidence="5">
    <location>
        <position position="274"/>
    </location>
</feature>
<dbReference type="Gene3D" id="3.40.1080.10">
    <property type="entry name" value="Glutaconate Coenzyme A-transferase"/>
    <property type="match status" value="1"/>
</dbReference>
<organism evidence="5">
    <name type="scientific">marine sediment metagenome</name>
    <dbReference type="NCBI Taxonomy" id="412755"/>
    <lineage>
        <taxon>unclassified sequences</taxon>
        <taxon>metagenomes</taxon>
        <taxon>ecological metagenomes</taxon>
    </lineage>
</organism>
<dbReference type="InterPro" id="IPR026888">
    <property type="entry name" value="AcetylCoA_hyd_C"/>
</dbReference>
<feature type="domain" description="Acetyl-CoA hydrolase/transferase N-terminal" evidence="3">
    <location>
        <begin position="2"/>
        <end position="66"/>
    </location>
</feature>
<name>X1NKC6_9ZZZZ</name>
<dbReference type="InterPro" id="IPR038460">
    <property type="entry name" value="AcetylCoA_hyd_C_sf"/>
</dbReference>
<evidence type="ECO:0000256" key="2">
    <source>
        <dbReference type="ARBA" id="ARBA00022679"/>
    </source>
</evidence>
<keyword evidence="2" id="KW-0808">Transferase</keyword>
<comment type="caution">
    <text evidence="5">The sequence shown here is derived from an EMBL/GenBank/DDBJ whole genome shotgun (WGS) entry which is preliminary data.</text>
</comment>
<gene>
    <name evidence="5" type="ORF">S06H3_34867</name>
</gene>
<dbReference type="EMBL" id="BARV01020977">
    <property type="protein sequence ID" value="GAI19139.1"/>
    <property type="molecule type" value="Genomic_DNA"/>
</dbReference>